<name>C4GAQ3_9FIRM</name>
<dbReference type="Pfam" id="PF13802">
    <property type="entry name" value="Gal_mutarotas_2"/>
    <property type="match status" value="1"/>
</dbReference>
<dbReference type="PANTHER" id="PTHR22762">
    <property type="entry name" value="ALPHA-GLUCOSIDASE"/>
    <property type="match status" value="1"/>
</dbReference>
<dbReference type="STRING" id="626523.GCWU000342_01004"/>
<reference evidence="6" key="1">
    <citation type="submission" date="2009-04" db="EMBL/GenBank/DDBJ databases">
        <authorList>
            <person name="Weinstock G."/>
            <person name="Sodergren E."/>
            <person name="Clifton S."/>
            <person name="Fulton L."/>
            <person name="Fulton B."/>
            <person name="Courtney L."/>
            <person name="Fronick C."/>
            <person name="Harrison M."/>
            <person name="Strong C."/>
            <person name="Farmer C."/>
            <person name="Delahaunty K."/>
            <person name="Markovic C."/>
            <person name="Hall O."/>
            <person name="Minx P."/>
            <person name="Tomlinson C."/>
            <person name="Mitreva M."/>
            <person name="Nelson J."/>
            <person name="Hou S."/>
            <person name="Wollam A."/>
            <person name="Pepin K.H."/>
            <person name="Johnson M."/>
            <person name="Bhonagiri V."/>
            <person name="Nash W.E."/>
            <person name="Warren W."/>
            <person name="Chinwalla A."/>
            <person name="Mardis E.R."/>
            <person name="Wilson R.K."/>
        </authorList>
    </citation>
    <scope>NUCLEOTIDE SEQUENCE [LARGE SCALE GENOMIC DNA]</scope>
    <source>
        <strain evidence="6">DSM 14600</strain>
    </source>
</reference>
<feature type="domain" description="Glycoside hydrolase family 31 N-terminal" evidence="4">
    <location>
        <begin position="32"/>
        <end position="236"/>
    </location>
</feature>
<dbReference type="InterPro" id="IPR000322">
    <property type="entry name" value="Glyco_hydro_31_TIM"/>
</dbReference>
<evidence type="ECO:0000313" key="6">
    <source>
        <dbReference type="EMBL" id="EEP28196.1"/>
    </source>
</evidence>
<proteinExistence type="inferred from homology"/>
<dbReference type="HOGENOM" id="CLU_000631_7_2_9"/>
<dbReference type="Proteomes" id="UP000003494">
    <property type="component" value="Unassembled WGS sequence"/>
</dbReference>
<dbReference type="eggNOG" id="COG1501">
    <property type="taxonomic scope" value="Bacteria"/>
</dbReference>
<dbReference type="SUPFAM" id="SSF51011">
    <property type="entry name" value="Glycosyl hydrolase domain"/>
    <property type="match status" value="1"/>
</dbReference>
<dbReference type="InterPro" id="IPR011013">
    <property type="entry name" value="Gal_mutarotase_sf_dom"/>
</dbReference>
<evidence type="ECO:0000259" key="4">
    <source>
        <dbReference type="Pfam" id="PF13802"/>
    </source>
</evidence>
<dbReference type="InterPro" id="IPR013780">
    <property type="entry name" value="Glyco_hydro_b"/>
</dbReference>
<keyword evidence="2 6" id="KW-0378">Hydrolase</keyword>
<dbReference type="Pfam" id="PF21365">
    <property type="entry name" value="Glyco_hydro_31_3rd"/>
    <property type="match status" value="1"/>
</dbReference>
<dbReference type="EC" id="3.2.1.-" evidence="6"/>
<dbReference type="SUPFAM" id="SSF74650">
    <property type="entry name" value="Galactose mutarotase-like"/>
    <property type="match status" value="1"/>
</dbReference>
<dbReference type="InterPro" id="IPR025887">
    <property type="entry name" value="Glyco_hydro_31_N_dom"/>
</dbReference>
<dbReference type="GO" id="GO:0005975">
    <property type="term" value="P:carbohydrate metabolic process"/>
    <property type="evidence" value="ECO:0007669"/>
    <property type="project" value="InterPro"/>
</dbReference>
<dbReference type="InterPro" id="IPR017853">
    <property type="entry name" value="GH"/>
</dbReference>
<dbReference type="RefSeq" id="WP_006906015.1">
    <property type="nucleotide sequence ID" value="NZ_GG665866.1"/>
</dbReference>
<dbReference type="Gene3D" id="3.20.20.80">
    <property type="entry name" value="Glycosidases"/>
    <property type="match status" value="2"/>
</dbReference>
<accession>C4GAQ3</accession>
<feature type="domain" description="Glycosyl hydrolase family 31 C-terminal" evidence="5">
    <location>
        <begin position="610"/>
        <end position="696"/>
    </location>
</feature>
<comment type="caution">
    <text evidence="6">The sequence shown here is derived from an EMBL/GenBank/DDBJ whole genome shotgun (WGS) entry which is preliminary data.</text>
</comment>
<dbReference type="Gene3D" id="2.60.40.1180">
    <property type="entry name" value="Golgi alpha-mannosidase II"/>
    <property type="match status" value="2"/>
</dbReference>
<keyword evidence="7" id="KW-1185">Reference proteome</keyword>
<dbReference type="InterPro" id="IPR048395">
    <property type="entry name" value="Glyco_hydro_31_C"/>
</dbReference>
<evidence type="ECO:0000259" key="5">
    <source>
        <dbReference type="Pfam" id="PF21365"/>
    </source>
</evidence>
<gene>
    <name evidence="6" type="ORF">GCWU000342_01004</name>
</gene>
<keyword evidence="2 6" id="KW-0326">Glycosidase</keyword>
<dbReference type="GO" id="GO:0004553">
    <property type="term" value="F:hydrolase activity, hydrolyzing O-glycosyl compounds"/>
    <property type="evidence" value="ECO:0007669"/>
    <property type="project" value="InterPro"/>
</dbReference>
<feature type="domain" description="Glycoside hydrolase family 31 TIM barrel" evidence="3">
    <location>
        <begin position="279"/>
        <end position="602"/>
    </location>
</feature>
<sequence>MAKQKNQKLGKLLGYDREGSVIRLHYEGAEASVDILREDLIKLFVAYESGEDESYAVEEDLHQDVDITLRKGSGARARLTLKTGRLSLVIGDDFTNTIYDTKGNLLAASGDKELVKPARMTSETEEKLGGIFGAVSDNKTVMEEEGHENPLEKIKQVPSFIVTRQMHADEHFYGLGDKTGFLDKRGYAFDNWNSDIPQTHTEQVTATYKSIPFLIVRRDQGVLGFFYDNPCRSHIDLGRDDPELYYYQANGGNHVEYILYSPDMVGLVSLYTELTGRQPLPQLWTLGYQQSRLGYDSARVFRRIADQMRAYRIPCDAIHFDIDYMDGYRVFTWDRKYYGDCPQELLKDLHKKGFHAVPIIDPGVKKDPGYAVYDEGIEGDYFARDRNGQVYVNAVWPGDTVFPDFGRRKVRDWWAGKEKILTDWGFDATWDDMNEPASFRGELPDDVCFHREDQPISHAKIHNVYGYLMSKATSQGLRKANGKRPFVITRATYAGGQKYATVWTGDNQSIWSHLQMMIPQLCNLGLSGFSLAGTDLGGFSGDANGELMARWIEAAVFSPLFRNHSAVFCLFQEPWQFTSRVLDIYREYVELRYRLLPYLYDLCRVTEFTGLPLMRPLVLHYPNDPNVFAINDQFLVGEDLMAAPVVDQGKTRRLVYFPQGTWYDYFTGTVYEGGSYQVVSAALDQLPLFARAGAIIPNWEVMQYVGEREYDSLILKVFPGRGSYRHYRDNGEDFDYRQGKVDIYEFIQEDGRLIGRQTVNGYGHPYAHIRVEEPLGGNSYELK</sequence>
<evidence type="ECO:0000256" key="2">
    <source>
        <dbReference type="RuleBase" id="RU361185"/>
    </source>
</evidence>
<comment type="similarity">
    <text evidence="1 2">Belongs to the glycosyl hydrolase 31 family.</text>
</comment>
<evidence type="ECO:0000256" key="1">
    <source>
        <dbReference type="ARBA" id="ARBA00007806"/>
    </source>
</evidence>
<dbReference type="PANTHER" id="PTHR22762:SF166">
    <property type="entry name" value="ALPHA-GLUCOSIDASE"/>
    <property type="match status" value="1"/>
</dbReference>
<dbReference type="Pfam" id="PF01055">
    <property type="entry name" value="Glyco_hydro_31_2nd"/>
    <property type="match status" value="1"/>
</dbReference>
<dbReference type="SUPFAM" id="SSF51445">
    <property type="entry name" value="(Trans)glycosidases"/>
    <property type="match status" value="1"/>
</dbReference>
<organism evidence="6 7">
    <name type="scientific">Shuttleworthella satelles DSM 14600</name>
    <dbReference type="NCBI Taxonomy" id="626523"/>
    <lineage>
        <taxon>Bacteria</taxon>
        <taxon>Bacillati</taxon>
        <taxon>Bacillota</taxon>
        <taxon>Clostridia</taxon>
        <taxon>Lachnospirales</taxon>
        <taxon>Lachnospiraceae</taxon>
        <taxon>Shuttleworthella</taxon>
    </lineage>
</organism>
<dbReference type="CDD" id="cd06604">
    <property type="entry name" value="GH31_glucosidase_II_MalA"/>
    <property type="match status" value="1"/>
</dbReference>
<dbReference type="GO" id="GO:0030246">
    <property type="term" value="F:carbohydrate binding"/>
    <property type="evidence" value="ECO:0007669"/>
    <property type="project" value="InterPro"/>
</dbReference>
<dbReference type="AlphaFoldDB" id="C4GAQ3"/>
<dbReference type="CDD" id="cd14752">
    <property type="entry name" value="GH31_N"/>
    <property type="match status" value="1"/>
</dbReference>
<dbReference type="Gene3D" id="2.60.40.1760">
    <property type="entry name" value="glycosyl hydrolase (family 31)"/>
    <property type="match status" value="1"/>
</dbReference>
<dbReference type="EMBL" id="ACIP02000002">
    <property type="protein sequence ID" value="EEP28196.1"/>
    <property type="molecule type" value="Genomic_DNA"/>
</dbReference>
<protein>
    <submittedName>
        <fullName evidence="6">Glycosyl hydrolase, family 31</fullName>
        <ecNumber evidence="6">3.2.1.-</ecNumber>
    </submittedName>
</protein>
<evidence type="ECO:0000259" key="3">
    <source>
        <dbReference type="Pfam" id="PF01055"/>
    </source>
</evidence>
<evidence type="ECO:0000313" key="7">
    <source>
        <dbReference type="Proteomes" id="UP000003494"/>
    </source>
</evidence>